<comment type="caution">
    <text evidence="8">The sequence shown here is derived from an EMBL/GenBank/DDBJ whole genome shotgun (WGS) entry which is preliminary data.</text>
</comment>
<name>A0A0K9NN79_ZOSMR</name>
<organism evidence="8 9">
    <name type="scientific">Zostera marina</name>
    <name type="common">Eelgrass</name>
    <dbReference type="NCBI Taxonomy" id="29655"/>
    <lineage>
        <taxon>Eukaryota</taxon>
        <taxon>Viridiplantae</taxon>
        <taxon>Streptophyta</taxon>
        <taxon>Embryophyta</taxon>
        <taxon>Tracheophyta</taxon>
        <taxon>Spermatophyta</taxon>
        <taxon>Magnoliopsida</taxon>
        <taxon>Liliopsida</taxon>
        <taxon>Zosteraceae</taxon>
        <taxon>Zostera</taxon>
    </lineage>
</organism>
<feature type="region of interest" description="Disordered" evidence="7">
    <location>
        <begin position="1"/>
        <end position="28"/>
    </location>
</feature>
<dbReference type="PANTHER" id="PTHR11910">
    <property type="entry name" value="ATP SYNTHASE DELTA CHAIN"/>
    <property type="match status" value="1"/>
</dbReference>
<keyword evidence="4" id="KW-0406">Ion transport</keyword>
<dbReference type="GO" id="GO:0046933">
    <property type="term" value="F:proton-transporting ATP synthase activity, rotational mechanism"/>
    <property type="evidence" value="ECO:0007669"/>
    <property type="project" value="InterPro"/>
</dbReference>
<keyword evidence="6" id="KW-0066">ATP synthesis</keyword>
<keyword evidence="3" id="KW-0375">Hydrogen ion transport</keyword>
<dbReference type="AlphaFoldDB" id="A0A0K9NN79"/>
<accession>A0A0K9NN79</accession>
<dbReference type="GO" id="GO:0009773">
    <property type="term" value="P:photosynthetic electron transport in photosystem I"/>
    <property type="evidence" value="ECO:0000318"/>
    <property type="project" value="GO_Central"/>
</dbReference>
<sequence length="162" mass="18126">MSSVLNRSFASIGSSSRNKASPNITHSSRNLPTISINLLPPNPFGSFSCQPTKPVDPTTRKNTKVVDVYVTSAVELDAKQIEKISRKMKKLTGKREIRMEICVDPNLIAGFLIKYKDYDDDECCQEIDLSVKGQLTNLADRIKISNQIDEQYRKSGSTMKIL</sequence>
<evidence type="ECO:0008006" key="10">
    <source>
        <dbReference type="Google" id="ProtNLM"/>
    </source>
</evidence>
<gene>
    <name evidence="8" type="ORF">ZOSMA_79G00670</name>
</gene>
<dbReference type="OrthoDB" id="1262810at2759"/>
<reference evidence="9" key="1">
    <citation type="journal article" date="2016" name="Nature">
        <title>The genome of the seagrass Zostera marina reveals angiosperm adaptation to the sea.</title>
        <authorList>
            <person name="Olsen J.L."/>
            <person name="Rouze P."/>
            <person name="Verhelst B."/>
            <person name="Lin Y.-C."/>
            <person name="Bayer T."/>
            <person name="Collen J."/>
            <person name="Dattolo E."/>
            <person name="De Paoli E."/>
            <person name="Dittami S."/>
            <person name="Maumus F."/>
            <person name="Michel G."/>
            <person name="Kersting A."/>
            <person name="Lauritano C."/>
            <person name="Lohaus R."/>
            <person name="Toepel M."/>
            <person name="Tonon T."/>
            <person name="Vanneste K."/>
            <person name="Amirebrahimi M."/>
            <person name="Brakel J."/>
            <person name="Bostroem C."/>
            <person name="Chovatia M."/>
            <person name="Grimwood J."/>
            <person name="Jenkins J.W."/>
            <person name="Jueterbock A."/>
            <person name="Mraz A."/>
            <person name="Stam W.T."/>
            <person name="Tice H."/>
            <person name="Bornberg-Bauer E."/>
            <person name="Green P.J."/>
            <person name="Pearson G.A."/>
            <person name="Procaccini G."/>
            <person name="Duarte C.M."/>
            <person name="Schmutz J."/>
            <person name="Reusch T.B.H."/>
            <person name="Van de Peer Y."/>
        </authorList>
    </citation>
    <scope>NUCLEOTIDE SEQUENCE [LARGE SCALE GENOMIC DNA]</scope>
    <source>
        <strain evidence="9">cv. Finnish</strain>
    </source>
</reference>
<evidence type="ECO:0000313" key="9">
    <source>
        <dbReference type="Proteomes" id="UP000036987"/>
    </source>
</evidence>
<evidence type="ECO:0000256" key="7">
    <source>
        <dbReference type="SAM" id="MobiDB-lite"/>
    </source>
</evidence>
<evidence type="ECO:0000256" key="5">
    <source>
        <dbReference type="ARBA" id="ARBA00023136"/>
    </source>
</evidence>
<dbReference type="Proteomes" id="UP000036987">
    <property type="component" value="Unassembled WGS sequence"/>
</dbReference>
<evidence type="ECO:0000256" key="6">
    <source>
        <dbReference type="ARBA" id="ARBA00023310"/>
    </source>
</evidence>
<evidence type="ECO:0000256" key="1">
    <source>
        <dbReference type="ARBA" id="ARBA00004370"/>
    </source>
</evidence>
<keyword evidence="2" id="KW-0813">Transport</keyword>
<dbReference type="STRING" id="29655.A0A0K9NN79"/>
<protein>
    <recommendedName>
        <fullName evidence="10">ATP synthase delta chain</fullName>
    </recommendedName>
</protein>
<dbReference type="InterPro" id="IPR000711">
    <property type="entry name" value="ATPase_OSCP/dsu"/>
</dbReference>
<evidence type="ECO:0000256" key="3">
    <source>
        <dbReference type="ARBA" id="ARBA00022781"/>
    </source>
</evidence>
<dbReference type="EMBL" id="LFYR01001977">
    <property type="protein sequence ID" value="KMZ58224.1"/>
    <property type="molecule type" value="Genomic_DNA"/>
</dbReference>
<evidence type="ECO:0000313" key="8">
    <source>
        <dbReference type="EMBL" id="KMZ58224.1"/>
    </source>
</evidence>
<keyword evidence="9" id="KW-1185">Reference proteome</keyword>
<evidence type="ECO:0000256" key="2">
    <source>
        <dbReference type="ARBA" id="ARBA00022448"/>
    </source>
</evidence>
<evidence type="ECO:0000256" key="4">
    <source>
        <dbReference type="ARBA" id="ARBA00023065"/>
    </source>
</evidence>
<dbReference type="Pfam" id="PF00213">
    <property type="entry name" value="OSCP"/>
    <property type="match status" value="1"/>
</dbReference>
<keyword evidence="5" id="KW-0472">Membrane</keyword>
<dbReference type="GO" id="GO:0009772">
    <property type="term" value="P:photosynthetic electron transport in photosystem II"/>
    <property type="evidence" value="ECO:0000318"/>
    <property type="project" value="GO_Central"/>
</dbReference>
<comment type="subcellular location">
    <subcellularLocation>
        <location evidence="1">Membrane</location>
    </subcellularLocation>
</comment>
<dbReference type="GO" id="GO:0016020">
    <property type="term" value="C:membrane"/>
    <property type="evidence" value="ECO:0007669"/>
    <property type="project" value="UniProtKB-SubCell"/>
</dbReference>
<proteinExistence type="predicted"/>
<dbReference type="GO" id="GO:0015986">
    <property type="term" value="P:proton motive force-driven ATP synthesis"/>
    <property type="evidence" value="ECO:0000318"/>
    <property type="project" value="GO_Central"/>
</dbReference>